<evidence type="ECO:0000313" key="2">
    <source>
        <dbReference type="Proteomes" id="UP001262410"/>
    </source>
</evidence>
<dbReference type="Proteomes" id="UP001262410">
    <property type="component" value="Unassembled WGS sequence"/>
</dbReference>
<sequence length="78" mass="8489">MTEQMQQIHPGGADAEALTKFLSDFGSAAVAPYALVRRGKVMCFFSDAATATESGTRAYADQAFSVFDIHTRSAVRRR</sequence>
<reference evidence="1 2" key="1">
    <citation type="submission" date="2023-07" db="EMBL/GenBank/DDBJ databases">
        <title>Sorghum-associated microbial communities from plants grown in Nebraska, USA.</title>
        <authorList>
            <person name="Schachtman D."/>
        </authorList>
    </citation>
    <scope>NUCLEOTIDE SEQUENCE [LARGE SCALE GENOMIC DNA]</scope>
    <source>
        <strain evidence="1 2">584</strain>
    </source>
</reference>
<accession>A0ABU1JU53</accession>
<protein>
    <submittedName>
        <fullName evidence="1">Uncharacterized protein</fullName>
    </submittedName>
</protein>
<evidence type="ECO:0000313" key="1">
    <source>
        <dbReference type="EMBL" id="MDR6292151.1"/>
    </source>
</evidence>
<dbReference type="EMBL" id="JAVDPW010000008">
    <property type="protein sequence ID" value="MDR6292151.1"/>
    <property type="molecule type" value="Genomic_DNA"/>
</dbReference>
<name>A0ABU1JU53_9PROT</name>
<comment type="caution">
    <text evidence="1">The sequence shown here is derived from an EMBL/GenBank/DDBJ whole genome shotgun (WGS) entry which is preliminary data.</text>
</comment>
<gene>
    <name evidence="1" type="ORF">E9232_004689</name>
</gene>
<dbReference type="RefSeq" id="WP_309798001.1">
    <property type="nucleotide sequence ID" value="NZ_JAVDPW010000008.1"/>
</dbReference>
<proteinExistence type="predicted"/>
<keyword evidence="2" id="KW-1185">Reference proteome</keyword>
<organism evidence="1 2">
    <name type="scientific">Inquilinus ginsengisoli</name>
    <dbReference type="NCBI Taxonomy" id="363840"/>
    <lineage>
        <taxon>Bacteria</taxon>
        <taxon>Pseudomonadati</taxon>
        <taxon>Pseudomonadota</taxon>
        <taxon>Alphaproteobacteria</taxon>
        <taxon>Rhodospirillales</taxon>
        <taxon>Rhodospirillaceae</taxon>
        <taxon>Inquilinus</taxon>
    </lineage>
</organism>